<organism evidence="2 3">
    <name type="scientific">Streptomyces virginiae</name>
    <name type="common">Streptomyces cinnamonensis</name>
    <dbReference type="NCBI Taxonomy" id="1961"/>
    <lineage>
        <taxon>Bacteria</taxon>
        <taxon>Bacillati</taxon>
        <taxon>Actinomycetota</taxon>
        <taxon>Actinomycetes</taxon>
        <taxon>Kitasatosporales</taxon>
        <taxon>Streptomycetaceae</taxon>
        <taxon>Streptomyces</taxon>
    </lineage>
</organism>
<evidence type="ECO:0000259" key="1">
    <source>
        <dbReference type="Pfam" id="PF03551"/>
    </source>
</evidence>
<evidence type="ECO:0000313" key="3">
    <source>
        <dbReference type="Proteomes" id="UP000037084"/>
    </source>
</evidence>
<gene>
    <name evidence="2" type="ORF">ADK75_18960</name>
</gene>
<comment type="caution">
    <text evidence="2">The sequence shown here is derived from an EMBL/GenBank/DDBJ whole genome shotgun (WGS) entry which is preliminary data.</text>
</comment>
<dbReference type="PANTHER" id="PTHR33169">
    <property type="entry name" value="PADR-FAMILY TRANSCRIPTIONAL REGULATOR"/>
    <property type="match status" value="1"/>
</dbReference>
<feature type="domain" description="Transcription regulator PadR N-terminal" evidence="1">
    <location>
        <begin position="8"/>
        <end position="80"/>
    </location>
</feature>
<sequence>MTPTAFYVLTALAGGPRHGYGIVQETATLSEGKVQLRIGTLYGVLERLAAEGVIEPDREEVYRGRLRRYYRLTGDGEAALGAEAARMASGARAATRRLAARHADRHAARR</sequence>
<reference evidence="3" key="1">
    <citation type="submission" date="2015-07" db="EMBL/GenBank/DDBJ databases">
        <authorList>
            <consortium name="Consortium for Microbial Forensics and Genomics (microFORGE)"/>
            <person name="Knight B.M."/>
            <person name="Roberts D.P."/>
            <person name="Lin D."/>
            <person name="Hari K."/>
            <person name="Fletcher J."/>
            <person name="Melcher U."/>
            <person name="Blagden T."/>
            <person name="Winegar R.A."/>
        </authorList>
    </citation>
    <scope>NUCLEOTIDE SEQUENCE [LARGE SCALE GENOMIC DNA]</scope>
    <source>
        <strain evidence="3">NRRL B-1447</strain>
    </source>
</reference>
<dbReference type="InterPro" id="IPR052509">
    <property type="entry name" value="Metal_resp_DNA-bind_regulator"/>
</dbReference>
<protein>
    <submittedName>
        <fullName evidence="2">PadR family transcriptional regulator</fullName>
    </submittedName>
</protein>
<name>A0A0L8MHY6_STRVG</name>
<dbReference type="Gene3D" id="1.10.10.10">
    <property type="entry name" value="Winged helix-like DNA-binding domain superfamily/Winged helix DNA-binding domain"/>
    <property type="match status" value="1"/>
</dbReference>
<dbReference type="PATRIC" id="fig|1961.12.peg.4307"/>
<dbReference type="AlphaFoldDB" id="A0A0L8MHY6"/>
<dbReference type="SUPFAM" id="SSF46785">
    <property type="entry name" value="Winged helix' DNA-binding domain"/>
    <property type="match status" value="1"/>
</dbReference>
<dbReference type="InterPro" id="IPR036388">
    <property type="entry name" value="WH-like_DNA-bd_sf"/>
</dbReference>
<dbReference type="InterPro" id="IPR005149">
    <property type="entry name" value="Tscrpt_reg_PadR_N"/>
</dbReference>
<dbReference type="OrthoDB" id="122286at2"/>
<dbReference type="Pfam" id="PF03551">
    <property type="entry name" value="PadR"/>
    <property type="match status" value="1"/>
</dbReference>
<evidence type="ECO:0000313" key="2">
    <source>
        <dbReference type="EMBL" id="KOG50014.1"/>
    </source>
</evidence>
<accession>A0A0L8MHY6</accession>
<dbReference type="PANTHER" id="PTHR33169:SF13">
    <property type="entry name" value="PADR-FAMILY TRANSCRIPTIONAL REGULATOR"/>
    <property type="match status" value="1"/>
</dbReference>
<dbReference type="RefSeq" id="WP_053172459.1">
    <property type="nucleotide sequence ID" value="NZ_LGUV01000234.1"/>
</dbReference>
<dbReference type="Proteomes" id="UP000037084">
    <property type="component" value="Unassembled WGS sequence"/>
</dbReference>
<dbReference type="InterPro" id="IPR036390">
    <property type="entry name" value="WH_DNA-bd_sf"/>
</dbReference>
<proteinExistence type="predicted"/>
<dbReference type="EMBL" id="LGUV01000234">
    <property type="protein sequence ID" value="KOG50014.1"/>
    <property type="molecule type" value="Genomic_DNA"/>
</dbReference>